<proteinExistence type="predicted"/>
<dbReference type="InterPro" id="IPR002563">
    <property type="entry name" value="Flavin_Rdtase-like_dom"/>
</dbReference>
<feature type="non-terminal residue" evidence="2">
    <location>
        <position position="213"/>
    </location>
</feature>
<dbReference type="SUPFAM" id="SSF50475">
    <property type="entry name" value="FMN-binding split barrel"/>
    <property type="match status" value="1"/>
</dbReference>
<evidence type="ECO:0000313" key="2">
    <source>
        <dbReference type="EMBL" id="CRZ11625.1"/>
    </source>
</evidence>
<dbReference type="Pfam" id="PF01613">
    <property type="entry name" value="Flavin_Reduct"/>
    <property type="match status" value="1"/>
</dbReference>
<dbReference type="PANTHER" id="PTHR43241:SF1">
    <property type="entry name" value="FLAVIN REDUCTASE LIKE DOMAIN-CONTAINING PROTEIN"/>
    <property type="match status" value="1"/>
</dbReference>
<protein>
    <recommendedName>
        <fullName evidence="1">Flavin reductase like domain-containing protein</fullName>
    </recommendedName>
</protein>
<reference evidence="2" key="1">
    <citation type="submission" date="2015-04" db="EMBL/GenBank/DDBJ databases">
        <title>The genome sequence of the plant pathogenic Rhizarian Plasmodiophora brassicae reveals insights in its biotrophic life cycle and the origin of chitin synthesis.</title>
        <authorList>
            <person name="Schwelm A."/>
            <person name="Fogelqvist J."/>
            <person name="Knaust A."/>
            <person name="Julke S."/>
            <person name="Lilja T."/>
            <person name="Dhandapani V."/>
            <person name="Bonilla-Rosso G."/>
            <person name="Karlsson M."/>
            <person name="Shevchenko A."/>
            <person name="Choi S.R."/>
            <person name="Kim H.G."/>
            <person name="Park J.Y."/>
            <person name="Lim Y.P."/>
            <person name="Ludwig-Muller J."/>
            <person name="Dixelius C."/>
        </authorList>
    </citation>
    <scope>NUCLEOTIDE SEQUENCE</scope>
    <source>
        <tissue evidence="2">Potato root galls</tissue>
    </source>
</reference>
<dbReference type="PANTHER" id="PTHR43241">
    <property type="entry name" value="FLAVIN REDUCTASE DOMAIN PROTEIN"/>
    <property type="match status" value="1"/>
</dbReference>
<organism evidence="2">
    <name type="scientific">Spongospora subterranea</name>
    <dbReference type="NCBI Taxonomy" id="70186"/>
    <lineage>
        <taxon>Eukaryota</taxon>
        <taxon>Sar</taxon>
        <taxon>Rhizaria</taxon>
        <taxon>Endomyxa</taxon>
        <taxon>Phytomyxea</taxon>
        <taxon>Plasmodiophorida</taxon>
        <taxon>Plasmodiophoridae</taxon>
        <taxon>Spongospora</taxon>
    </lineage>
</organism>
<dbReference type="InterPro" id="IPR053310">
    <property type="entry name" value="Flavoredoxin-like"/>
</dbReference>
<feature type="domain" description="Flavin reductase like" evidence="1">
    <location>
        <begin position="25"/>
        <end position="115"/>
    </location>
</feature>
<accession>A0A0H5RBM7</accession>
<dbReference type="GO" id="GO:0010181">
    <property type="term" value="F:FMN binding"/>
    <property type="evidence" value="ECO:0007669"/>
    <property type="project" value="InterPro"/>
</dbReference>
<dbReference type="Gene3D" id="2.30.110.10">
    <property type="entry name" value="Electron Transport, Fmn-binding Protein, Chain A"/>
    <property type="match status" value="1"/>
</dbReference>
<evidence type="ECO:0000259" key="1">
    <source>
        <dbReference type="Pfam" id="PF01613"/>
    </source>
</evidence>
<dbReference type="InterPro" id="IPR012349">
    <property type="entry name" value="Split_barrel_FMN-bd"/>
</dbReference>
<dbReference type="AlphaFoldDB" id="A0A0H5RBM7"/>
<name>A0A0H5RBM7_9EUKA</name>
<dbReference type="EMBL" id="HACM01011183">
    <property type="protein sequence ID" value="CRZ11625.1"/>
    <property type="molecule type" value="Transcribed_RNA"/>
</dbReference>
<sequence length="213" mass="23386">MENLTSSDDESLIIWQPQLLSRLLYPNPVCLLSTSSGQAHNIMTISWLTPIDNNAHFICSIKSSRYSIELLKSDKRFVLSIPYGVDICDNVLLVGSCSGRDVPDKFSHSGLRACRPGWHPLSASDTSVAHGQVASTRPGRTAAQTCTLAAYSHLRAVHEAGAHLLCTWTTMDLNHHHYLVQGTIEAAYIKKELWSGKSLIPSDKQPLLSFTGS</sequence>